<dbReference type="PANTHER" id="PTHR45453">
    <property type="entry name" value="PHOSPHATE REGULON SENSOR PROTEIN PHOR"/>
    <property type="match status" value="1"/>
</dbReference>
<dbReference type="CDD" id="cd00082">
    <property type="entry name" value="HisKA"/>
    <property type="match status" value="1"/>
</dbReference>
<evidence type="ECO:0000256" key="5">
    <source>
        <dbReference type="ARBA" id="ARBA00022679"/>
    </source>
</evidence>
<dbReference type="InterPro" id="IPR004358">
    <property type="entry name" value="Sig_transdc_His_kin-like_C"/>
</dbReference>
<keyword evidence="9" id="KW-0902">Two-component regulatory system</keyword>
<dbReference type="Gene3D" id="3.30.565.10">
    <property type="entry name" value="Histidine kinase-like ATPase, C-terminal domain"/>
    <property type="match status" value="1"/>
</dbReference>
<dbReference type="SMART" id="SM00387">
    <property type="entry name" value="HATPase_c"/>
    <property type="match status" value="1"/>
</dbReference>
<comment type="catalytic activity">
    <reaction evidence="1">
        <text>ATP + protein L-histidine = ADP + protein N-phospho-L-histidine.</text>
        <dbReference type="EC" id="2.7.13.3"/>
    </reaction>
</comment>
<dbReference type="GO" id="GO:0004721">
    <property type="term" value="F:phosphoprotein phosphatase activity"/>
    <property type="evidence" value="ECO:0007669"/>
    <property type="project" value="TreeGrafter"/>
</dbReference>
<evidence type="ECO:0000313" key="13">
    <source>
        <dbReference type="Proteomes" id="UP000290649"/>
    </source>
</evidence>
<evidence type="ECO:0000313" key="12">
    <source>
        <dbReference type="EMBL" id="RXJ02360.1"/>
    </source>
</evidence>
<name>A0A4Q0VUE4_9BACI</name>
<evidence type="ECO:0000256" key="4">
    <source>
        <dbReference type="ARBA" id="ARBA00022553"/>
    </source>
</evidence>
<accession>A0A4Q0VUE4</accession>
<evidence type="ECO:0000256" key="3">
    <source>
        <dbReference type="ARBA" id="ARBA00012438"/>
    </source>
</evidence>
<evidence type="ECO:0000259" key="11">
    <source>
        <dbReference type="PROSITE" id="PS50109"/>
    </source>
</evidence>
<feature type="transmembrane region" description="Helical" evidence="10">
    <location>
        <begin position="9"/>
        <end position="28"/>
    </location>
</feature>
<keyword evidence="10" id="KW-0812">Transmembrane</keyword>
<dbReference type="Proteomes" id="UP000290649">
    <property type="component" value="Unassembled WGS sequence"/>
</dbReference>
<keyword evidence="8" id="KW-0067">ATP-binding</keyword>
<dbReference type="PANTHER" id="PTHR45453:SF1">
    <property type="entry name" value="PHOSPHATE REGULON SENSOR PROTEIN PHOR"/>
    <property type="match status" value="1"/>
</dbReference>
<keyword evidence="10" id="KW-1133">Transmembrane helix</keyword>
<dbReference type="SMART" id="SM00388">
    <property type="entry name" value="HisKA"/>
    <property type="match status" value="1"/>
</dbReference>
<dbReference type="InterPro" id="IPR003661">
    <property type="entry name" value="HisK_dim/P_dom"/>
</dbReference>
<keyword evidence="7" id="KW-0418">Kinase</keyword>
<evidence type="ECO:0000256" key="1">
    <source>
        <dbReference type="ARBA" id="ARBA00000085"/>
    </source>
</evidence>
<dbReference type="GO" id="GO:0005524">
    <property type="term" value="F:ATP binding"/>
    <property type="evidence" value="ECO:0007669"/>
    <property type="project" value="UniProtKB-KW"/>
</dbReference>
<dbReference type="SUPFAM" id="SSF47384">
    <property type="entry name" value="Homodimeric domain of signal transducing histidine kinase"/>
    <property type="match status" value="1"/>
</dbReference>
<dbReference type="PROSITE" id="PS50109">
    <property type="entry name" value="HIS_KIN"/>
    <property type="match status" value="1"/>
</dbReference>
<evidence type="ECO:0000256" key="10">
    <source>
        <dbReference type="SAM" id="Phobius"/>
    </source>
</evidence>
<dbReference type="InterPro" id="IPR050351">
    <property type="entry name" value="BphY/WalK/GraS-like"/>
</dbReference>
<dbReference type="InterPro" id="IPR005467">
    <property type="entry name" value="His_kinase_dom"/>
</dbReference>
<protein>
    <recommendedName>
        <fullName evidence="3">histidine kinase</fullName>
        <ecNumber evidence="3">2.7.13.3</ecNumber>
    </recommendedName>
</protein>
<evidence type="ECO:0000256" key="2">
    <source>
        <dbReference type="ARBA" id="ARBA00004651"/>
    </source>
</evidence>
<keyword evidence="10" id="KW-0472">Membrane</keyword>
<keyword evidence="13" id="KW-1185">Reference proteome</keyword>
<dbReference type="EMBL" id="QOUX01000025">
    <property type="protein sequence ID" value="RXJ02360.1"/>
    <property type="molecule type" value="Genomic_DNA"/>
</dbReference>
<dbReference type="GO" id="GO:0000155">
    <property type="term" value="F:phosphorelay sensor kinase activity"/>
    <property type="evidence" value="ECO:0007669"/>
    <property type="project" value="InterPro"/>
</dbReference>
<dbReference type="GO" id="GO:0016036">
    <property type="term" value="P:cellular response to phosphate starvation"/>
    <property type="evidence" value="ECO:0007669"/>
    <property type="project" value="TreeGrafter"/>
</dbReference>
<dbReference type="FunFam" id="3.30.565.10:FF:000006">
    <property type="entry name" value="Sensor histidine kinase WalK"/>
    <property type="match status" value="1"/>
</dbReference>
<organism evidence="12 13">
    <name type="scientific">Anaerobacillus alkaliphilus</name>
    <dbReference type="NCBI Taxonomy" id="1548597"/>
    <lineage>
        <taxon>Bacteria</taxon>
        <taxon>Bacillati</taxon>
        <taxon>Bacillota</taxon>
        <taxon>Bacilli</taxon>
        <taxon>Bacillales</taxon>
        <taxon>Bacillaceae</taxon>
        <taxon>Anaerobacillus</taxon>
    </lineage>
</organism>
<keyword evidence="5" id="KW-0808">Transferase</keyword>
<dbReference type="EC" id="2.7.13.3" evidence="3"/>
<reference evidence="12 13" key="1">
    <citation type="journal article" date="2019" name="Int. J. Syst. Evol. Microbiol.">
        <title>Anaerobacillus alkaliphilus sp. nov., a novel alkaliphilic and moderately halophilic bacterium.</title>
        <authorList>
            <person name="Borsodi A.K."/>
            <person name="Aszalos J.M."/>
            <person name="Bihari P."/>
            <person name="Nagy I."/>
            <person name="Schumann P."/>
            <person name="Sproer C."/>
            <person name="Kovacs A.L."/>
            <person name="Boka K."/>
            <person name="Dobosy P."/>
            <person name="Ovari M."/>
            <person name="Szili-Kovacs T."/>
            <person name="Toth E."/>
        </authorList>
    </citation>
    <scope>NUCLEOTIDE SEQUENCE [LARGE SCALE GENOMIC DNA]</scope>
    <source>
        <strain evidence="12 13">B16-10</strain>
    </source>
</reference>
<dbReference type="Pfam" id="PF00512">
    <property type="entry name" value="HisKA"/>
    <property type="match status" value="1"/>
</dbReference>
<dbReference type="SUPFAM" id="SSF55874">
    <property type="entry name" value="ATPase domain of HSP90 chaperone/DNA topoisomerase II/histidine kinase"/>
    <property type="match status" value="1"/>
</dbReference>
<evidence type="ECO:0000256" key="7">
    <source>
        <dbReference type="ARBA" id="ARBA00022777"/>
    </source>
</evidence>
<dbReference type="Pfam" id="PF02518">
    <property type="entry name" value="HATPase_c"/>
    <property type="match status" value="1"/>
</dbReference>
<keyword evidence="4" id="KW-0597">Phosphoprotein</keyword>
<comment type="subcellular location">
    <subcellularLocation>
        <location evidence="2">Cell membrane</location>
        <topology evidence="2">Multi-pass membrane protein</topology>
    </subcellularLocation>
</comment>
<dbReference type="PRINTS" id="PR00344">
    <property type="entry name" value="BCTRLSENSOR"/>
</dbReference>
<comment type="caution">
    <text evidence="12">The sequence shown here is derived from an EMBL/GenBank/DDBJ whole genome shotgun (WGS) entry which is preliminary data.</text>
</comment>
<dbReference type="GO" id="GO:0005886">
    <property type="term" value="C:plasma membrane"/>
    <property type="evidence" value="ECO:0007669"/>
    <property type="project" value="UniProtKB-SubCell"/>
</dbReference>
<feature type="transmembrane region" description="Helical" evidence="10">
    <location>
        <begin position="34"/>
        <end position="55"/>
    </location>
</feature>
<feature type="domain" description="Histidine kinase" evidence="11">
    <location>
        <begin position="114"/>
        <end position="328"/>
    </location>
</feature>
<dbReference type="InterPro" id="IPR036890">
    <property type="entry name" value="HATPase_C_sf"/>
</dbReference>
<evidence type="ECO:0000256" key="6">
    <source>
        <dbReference type="ARBA" id="ARBA00022741"/>
    </source>
</evidence>
<dbReference type="InterPro" id="IPR003594">
    <property type="entry name" value="HATPase_dom"/>
</dbReference>
<evidence type="ECO:0000256" key="8">
    <source>
        <dbReference type="ARBA" id="ARBA00022840"/>
    </source>
</evidence>
<dbReference type="AlphaFoldDB" id="A0A4Q0VUE4"/>
<dbReference type="Gene3D" id="1.10.287.130">
    <property type="match status" value="1"/>
</dbReference>
<dbReference type="RefSeq" id="WP_129077465.1">
    <property type="nucleotide sequence ID" value="NZ_QOUX01000025.1"/>
</dbReference>
<dbReference type="OrthoDB" id="9813151at2"/>
<keyword evidence="6" id="KW-0547">Nucleotide-binding</keyword>
<dbReference type="CDD" id="cd00075">
    <property type="entry name" value="HATPase"/>
    <property type="match status" value="1"/>
</dbReference>
<evidence type="ECO:0000256" key="9">
    <source>
        <dbReference type="ARBA" id="ARBA00023012"/>
    </source>
</evidence>
<proteinExistence type="predicted"/>
<dbReference type="InterPro" id="IPR036097">
    <property type="entry name" value="HisK_dim/P_sf"/>
</dbReference>
<gene>
    <name evidence="12" type="ORF">DS745_06555</name>
</gene>
<sequence length="330" mass="37368">MGRKRRDIIFYFIIVVLSLLVAFYIGRISGLHPILATSFFIMLVITVMLSIYLYILWRERLNTTVVDQIKAVADNPNGINIATVDGYEGIIQSVRKLQRDLTEGEKLRNQMVADVAHELRTPISIFKGQLESIVEGAIPLTRESLLPLLDETSRMSKLILDLRQLSLAETGHLKLERTWVHFDNMMEEIISILDVEAEEKEIRLKLVGATNSEVYCDLARLKQVFINLIGNAIRYTATNGNVEVHIKKLEDTVEISIIDNGQGIPIEYLPYIFQRFYRIEESRSRDYGGMGLGLAIAKEFVVAHGGEITVDSELEVGTTFLVQLPIFPLS</sequence>